<proteinExistence type="inferred from homology"/>
<feature type="domain" description="DUF4005" evidence="4">
    <location>
        <begin position="196"/>
        <end position="283"/>
    </location>
</feature>
<comment type="caution">
    <text evidence="5">The sequence shown here is derived from an EMBL/GenBank/DDBJ whole genome shotgun (WGS) entry which is preliminary data.</text>
</comment>
<dbReference type="Pfam" id="PF13178">
    <property type="entry name" value="DUF4005"/>
    <property type="match status" value="1"/>
</dbReference>
<dbReference type="AlphaFoldDB" id="A0A835R6Z5"/>
<evidence type="ECO:0000313" key="5">
    <source>
        <dbReference type="EMBL" id="KAG0483329.1"/>
    </source>
</evidence>
<sequence>MTPKTFVGKVPAKTSSTWWEQHQTFVSRFPTPVATNQAKINYLQVKKLIDYFYVEKRPPEAMEKEAHGQWDDSILTKEERDANIRRKVEAIIKRERALAYAHSHQLLTVTPKTAHSALTDTRSGGFPWWNWLERQINSDPNHPKTPAPPTPTTSTTTPTANAKFPLPETHSKPAKTSFIPSTPRSLKKIDSHRSSNRWQEMQATPTLRDTDSLTSCPAFTASRLTNTNSATAARNYMTTTVSAKAKIRPVAADCGRVGKEGRRRFSFSLSQTIGSLSLFSANQKADPPHAPSTATGGMHRSMRSVGELSVDSTISLPAGFRRTHLR</sequence>
<evidence type="ECO:0000259" key="4">
    <source>
        <dbReference type="Pfam" id="PF13178"/>
    </source>
</evidence>
<dbReference type="OrthoDB" id="753382at2759"/>
<name>A0A835R6Z5_VANPL</name>
<dbReference type="InterPro" id="IPR025064">
    <property type="entry name" value="DUF4005"/>
</dbReference>
<keyword evidence="1" id="KW-0112">Calmodulin-binding</keyword>
<comment type="similarity">
    <text evidence="2">Belongs to the IQD family.</text>
</comment>
<evidence type="ECO:0000256" key="1">
    <source>
        <dbReference type="ARBA" id="ARBA00022860"/>
    </source>
</evidence>
<dbReference type="GO" id="GO:0005516">
    <property type="term" value="F:calmodulin binding"/>
    <property type="evidence" value="ECO:0007669"/>
    <property type="project" value="UniProtKB-KW"/>
</dbReference>
<protein>
    <recommendedName>
        <fullName evidence="4">DUF4005 domain-containing protein</fullName>
    </recommendedName>
</protein>
<evidence type="ECO:0000313" key="6">
    <source>
        <dbReference type="Proteomes" id="UP000639772"/>
    </source>
</evidence>
<dbReference type="EMBL" id="JADCNM010000005">
    <property type="protein sequence ID" value="KAG0483329.1"/>
    <property type="molecule type" value="Genomic_DNA"/>
</dbReference>
<evidence type="ECO:0000256" key="3">
    <source>
        <dbReference type="SAM" id="MobiDB-lite"/>
    </source>
</evidence>
<organism evidence="5 6">
    <name type="scientific">Vanilla planifolia</name>
    <name type="common">Vanilla</name>
    <dbReference type="NCBI Taxonomy" id="51239"/>
    <lineage>
        <taxon>Eukaryota</taxon>
        <taxon>Viridiplantae</taxon>
        <taxon>Streptophyta</taxon>
        <taxon>Embryophyta</taxon>
        <taxon>Tracheophyta</taxon>
        <taxon>Spermatophyta</taxon>
        <taxon>Magnoliopsida</taxon>
        <taxon>Liliopsida</taxon>
        <taxon>Asparagales</taxon>
        <taxon>Orchidaceae</taxon>
        <taxon>Vanilloideae</taxon>
        <taxon>Vanilleae</taxon>
        <taxon>Vanilla</taxon>
    </lineage>
</organism>
<dbReference type="PANTHER" id="PTHR32295">
    <property type="entry name" value="IQ-DOMAIN 5-RELATED"/>
    <property type="match status" value="1"/>
</dbReference>
<reference evidence="5 6" key="1">
    <citation type="journal article" date="2020" name="Nat. Food">
        <title>A phased Vanilla planifolia genome enables genetic improvement of flavour and production.</title>
        <authorList>
            <person name="Hasing T."/>
            <person name="Tang H."/>
            <person name="Brym M."/>
            <person name="Khazi F."/>
            <person name="Huang T."/>
            <person name="Chambers A.H."/>
        </authorList>
    </citation>
    <scope>NUCLEOTIDE SEQUENCE [LARGE SCALE GENOMIC DNA]</scope>
    <source>
        <tissue evidence="5">Leaf</tissue>
    </source>
</reference>
<dbReference type="Proteomes" id="UP000639772">
    <property type="component" value="Unassembled WGS sequence"/>
</dbReference>
<gene>
    <name evidence="5" type="ORF">HPP92_011413</name>
</gene>
<feature type="region of interest" description="Disordered" evidence="3">
    <location>
        <begin position="137"/>
        <end position="197"/>
    </location>
</feature>
<accession>A0A835R6Z5</accession>
<evidence type="ECO:0000256" key="2">
    <source>
        <dbReference type="ARBA" id="ARBA00024341"/>
    </source>
</evidence>
<dbReference type="PANTHER" id="PTHR32295:SF113">
    <property type="entry name" value="PROTEIN IQ-DOMAIN 14"/>
    <property type="match status" value="1"/>
</dbReference>